<reference evidence="2" key="1">
    <citation type="submission" date="2013-04" db="EMBL/GenBank/DDBJ databases">
        <title>The Genome Sequence of Fonticula alba ATCC 38817.</title>
        <authorList>
            <consortium name="The Broad Institute Genomics Platform"/>
            <person name="Russ C."/>
            <person name="Cuomo C."/>
            <person name="Burger G."/>
            <person name="Gray M.W."/>
            <person name="Holland P.W.H."/>
            <person name="King N."/>
            <person name="Lang F.B.F."/>
            <person name="Roger A.J."/>
            <person name="Ruiz-Trillo I."/>
            <person name="Brown M."/>
            <person name="Walker B."/>
            <person name="Young S."/>
            <person name="Zeng Q."/>
            <person name="Gargeya S."/>
            <person name="Fitzgerald M."/>
            <person name="Haas B."/>
            <person name="Abouelleil A."/>
            <person name="Allen A.W."/>
            <person name="Alvarado L."/>
            <person name="Arachchi H.M."/>
            <person name="Berlin A.M."/>
            <person name="Chapman S.B."/>
            <person name="Gainer-Dewar J."/>
            <person name="Goldberg J."/>
            <person name="Griggs A."/>
            <person name="Gujja S."/>
            <person name="Hansen M."/>
            <person name="Howarth C."/>
            <person name="Imamovic A."/>
            <person name="Ireland A."/>
            <person name="Larimer J."/>
            <person name="McCowan C."/>
            <person name="Murphy C."/>
            <person name="Pearson M."/>
            <person name="Poon T.W."/>
            <person name="Priest M."/>
            <person name="Roberts A."/>
            <person name="Saif S."/>
            <person name="Shea T."/>
            <person name="Sisk P."/>
            <person name="Sykes S."/>
            <person name="Wortman J."/>
            <person name="Nusbaum C."/>
            <person name="Birren B."/>
        </authorList>
    </citation>
    <scope>NUCLEOTIDE SEQUENCE [LARGE SCALE GENOMIC DNA]</scope>
    <source>
        <strain evidence="2">ATCC 38817</strain>
    </source>
</reference>
<dbReference type="InterPro" id="IPR002775">
    <property type="entry name" value="DNA/RNA-bd_Alba-like"/>
</dbReference>
<evidence type="ECO:0000259" key="1">
    <source>
        <dbReference type="Pfam" id="PF01918"/>
    </source>
</evidence>
<organism evidence="2">
    <name type="scientific">Fonticula alba</name>
    <name type="common">Slime mold</name>
    <dbReference type="NCBI Taxonomy" id="691883"/>
    <lineage>
        <taxon>Eukaryota</taxon>
        <taxon>Rotosphaerida</taxon>
        <taxon>Fonticulaceae</taxon>
        <taxon>Fonticula</taxon>
    </lineage>
</organism>
<dbReference type="AlphaFoldDB" id="A0A058ZI97"/>
<dbReference type="Proteomes" id="UP000030693">
    <property type="component" value="Unassembled WGS sequence"/>
</dbReference>
<dbReference type="GO" id="GO:0003676">
    <property type="term" value="F:nucleic acid binding"/>
    <property type="evidence" value="ECO:0007669"/>
    <property type="project" value="InterPro"/>
</dbReference>
<feature type="domain" description="DNA/RNA-binding protein Alba-like" evidence="1">
    <location>
        <begin position="18"/>
        <end position="73"/>
    </location>
</feature>
<dbReference type="GeneID" id="20525513"/>
<proteinExistence type="predicted"/>
<accession>A0A058ZI97</accession>
<evidence type="ECO:0000313" key="2">
    <source>
        <dbReference type="EMBL" id="KCV73247.1"/>
    </source>
</evidence>
<gene>
    <name evidence="2" type="ORF">H696_00788</name>
</gene>
<name>A0A058ZI97_FONAL</name>
<dbReference type="EMBL" id="KB932201">
    <property type="protein sequence ID" value="KCV73247.1"/>
    <property type="molecule type" value="Genomic_DNA"/>
</dbReference>
<protein>
    <recommendedName>
        <fullName evidence="1">DNA/RNA-binding protein Alba-like domain-containing protein</fullName>
    </recommendedName>
</protein>
<evidence type="ECO:0000313" key="3">
    <source>
        <dbReference type="Proteomes" id="UP000030693"/>
    </source>
</evidence>
<dbReference type="Pfam" id="PF01918">
    <property type="entry name" value="Alba"/>
    <property type="match status" value="1"/>
</dbReference>
<sequence>MTPVSENATEPLTMDDMNTVRISPNGPLKNYVTAISTLLLEIQLPVVFVTAHSSVLPRLVSVIELAKRAIQEKLGPRGGAEQLFCHIQLSEERQLDTWSPRDKASALDTYEDAAATAAAAG</sequence>
<dbReference type="RefSeq" id="XP_009492948.1">
    <property type="nucleotide sequence ID" value="XM_009494673.1"/>
</dbReference>
<keyword evidence="3" id="KW-1185">Reference proteome</keyword>
<dbReference type="OrthoDB" id="424402at2759"/>